<name>A0ABM7QGY0_9GAMM</name>
<proteinExistence type="predicted"/>
<sequence length="86" mass="9519">MALSATSAFQCADLHNAARNCVTKFDAQSSTRNADDNRAHHAARFAHEIGEKIRPAHANPDTHFRAHTQRTSLECKTRVDAPQARP</sequence>
<dbReference type="EMBL" id="AP024546">
    <property type="protein sequence ID" value="BCT96972.1"/>
    <property type="molecule type" value="Genomic_DNA"/>
</dbReference>
<evidence type="ECO:0000313" key="1">
    <source>
        <dbReference type="EMBL" id="BCT96972.1"/>
    </source>
</evidence>
<organism evidence="1 2">
    <name type="scientific">Lysobacter helvus</name>
    <dbReference type="NCBI Taxonomy" id="2675059"/>
    <lineage>
        <taxon>Bacteria</taxon>
        <taxon>Pseudomonadati</taxon>
        <taxon>Pseudomonadota</taxon>
        <taxon>Gammaproteobacteria</taxon>
        <taxon>Lysobacterales</taxon>
        <taxon>Lysobacteraceae</taxon>
        <taxon>Lysobacter</taxon>
    </lineage>
</organism>
<reference evidence="1 2" key="1">
    <citation type="submission" date="2021-03" db="EMBL/GenBank/DDBJ databases">
        <title>Complete Genome Sequences of Two Lysobacter Strains Isolated from Sea Water (Lysobacter caseinilyticus) and Soil (Lysobacter helvus) in South Korea.</title>
        <authorList>
            <person name="Watanabe Y."/>
            <person name="Arakawa K."/>
        </authorList>
    </citation>
    <scope>NUCLEOTIDE SEQUENCE [LARGE SCALE GENOMIC DNA]</scope>
    <source>
        <strain evidence="1 2">D10</strain>
    </source>
</reference>
<gene>
    <name evidence="1" type="ORF">LYSHEL_28430</name>
</gene>
<evidence type="ECO:0000313" key="2">
    <source>
        <dbReference type="Proteomes" id="UP000680514"/>
    </source>
</evidence>
<accession>A0ABM7QGY0</accession>
<protein>
    <submittedName>
        <fullName evidence="1">Uncharacterized protein</fullName>
    </submittedName>
</protein>
<keyword evidence="2" id="KW-1185">Reference proteome</keyword>
<dbReference type="Proteomes" id="UP000680514">
    <property type="component" value="Chromosome"/>
</dbReference>